<dbReference type="InterPro" id="IPR017853">
    <property type="entry name" value="GH"/>
</dbReference>
<evidence type="ECO:0000259" key="1">
    <source>
        <dbReference type="Pfam" id="PF08924"/>
    </source>
</evidence>
<dbReference type="InterPro" id="IPR015020">
    <property type="entry name" value="Rv2525c-like_Glyco_Hydro-like"/>
</dbReference>
<dbReference type="Gene3D" id="3.20.20.80">
    <property type="entry name" value="Glycosidases"/>
    <property type="match status" value="1"/>
</dbReference>
<dbReference type="SUPFAM" id="SSF51445">
    <property type="entry name" value="(Trans)glycosidases"/>
    <property type="match status" value="1"/>
</dbReference>
<protein>
    <recommendedName>
        <fullName evidence="1">Rv2525c-like glycoside hydrolase-like domain-containing protein</fullName>
    </recommendedName>
</protein>
<dbReference type="EMBL" id="BMHE01000001">
    <property type="protein sequence ID" value="GGI43218.1"/>
    <property type="molecule type" value="Genomic_DNA"/>
</dbReference>
<feature type="domain" description="Rv2525c-like glycoside hydrolase-like" evidence="1">
    <location>
        <begin position="20"/>
        <end position="183"/>
    </location>
</feature>
<gene>
    <name evidence="2" type="ORF">GCM10008018_00960</name>
</gene>
<name>A0ABQ2BQA1_9BACL</name>
<dbReference type="Pfam" id="PF08924">
    <property type="entry name" value="Rv2525c_GlyHyd-like"/>
    <property type="match status" value="1"/>
</dbReference>
<accession>A0ABQ2BQA1</accession>
<evidence type="ECO:0000313" key="3">
    <source>
        <dbReference type="Proteomes" id="UP000615455"/>
    </source>
</evidence>
<comment type="caution">
    <text evidence="2">The sequence shown here is derived from an EMBL/GenBank/DDBJ whole genome shotgun (WGS) entry which is preliminary data.</text>
</comment>
<organism evidence="2 3">
    <name type="scientific">Paenibacillus marchantiophytorum</name>
    <dbReference type="NCBI Taxonomy" id="1619310"/>
    <lineage>
        <taxon>Bacteria</taxon>
        <taxon>Bacillati</taxon>
        <taxon>Bacillota</taxon>
        <taxon>Bacilli</taxon>
        <taxon>Bacillales</taxon>
        <taxon>Paenibacillaceae</taxon>
        <taxon>Paenibacillus</taxon>
    </lineage>
</organism>
<sequence>MKVTKGFDCSTPLTVSTAAAFVKDGYLFVARYLVPSGFKALTKSEADVISKAGLQIVSVFETTANRALGGRSAGMADGATAVQVAKQVGQPEGTCIYFAVDFDVSSAQMATVIAYIQAASEATPAFTTGVYGSYSVMKAVQQAAACSHYWQTYAWSGGKKSSFIQIYQYLNDVIEHGIGIDHDESYGNEGWWNTISPPDPEPSYPLTPEDANAIIPFLSAGYEATSLQAARDEFHRLANELRKASGQPEQ</sequence>
<dbReference type="Proteomes" id="UP000615455">
    <property type="component" value="Unassembled WGS sequence"/>
</dbReference>
<evidence type="ECO:0000313" key="2">
    <source>
        <dbReference type="EMBL" id="GGI43218.1"/>
    </source>
</evidence>
<proteinExistence type="predicted"/>
<keyword evidence="3" id="KW-1185">Reference proteome</keyword>
<reference evidence="3" key="1">
    <citation type="journal article" date="2019" name="Int. J. Syst. Evol. Microbiol.">
        <title>The Global Catalogue of Microorganisms (GCM) 10K type strain sequencing project: providing services to taxonomists for standard genome sequencing and annotation.</title>
        <authorList>
            <consortium name="The Broad Institute Genomics Platform"/>
            <consortium name="The Broad Institute Genome Sequencing Center for Infectious Disease"/>
            <person name="Wu L."/>
            <person name="Ma J."/>
        </authorList>
    </citation>
    <scope>NUCLEOTIDE SEQUENCE [LARGE SCALE GENOMIC DNA]</scope>
    <source>
        <strain evidence="3">CGMCC 1.15043</strain>
    </source>
</reference>